<feature type="domain" description="Potassium channel" evidence="11">
    <location>
        <begin position="370"/>
        <end position="444"/>
    </location>
</feature>
<dbReference type="AlphaFoldDB" id="A0A8H3IE42"/>
<feature type="region of interest" description="Disordered" evidence="9">
    <location>
        <begin position="665"/>
        <end position="711"/>
    </location>
</feature>
<dbReference type="PRINTS" id="PR01333">
    <property type="entry name" value="2POREKCHANEL"/>
</dbReference>
<accession>A0A8H3IE42</accession>
<protein>
    <submittedName>
        <fullName evidence="12">Potassium channel</fullName>
    </submittedName>
</protein>
<feature type="transmembrane region" description="Helical" evidence="10">
    <location>
        <begin position="167"/>
        <end position="192"/>
    </location>
</feature>
<organism evidence="12 13">
    <name type="scientific">Alectoria fallacina</name>
    <dbReference type="NCBI Taxonomy" id="1903189"/>
    <lineage>
        <taxon>Eukaryota</taxon>
        <taxon>Fungi</taxon>
        <taxon>Dikarya</taxon>
        <taxon>Ascomycota</taxon>
        <taxon>Pezizomycotina</taxon>
        <taxon>Lecanoromycetes</taxon>
        <taxon>OSLEUM clade</taxon>
        <taxon>Lecanoromycetidae</taxon>
        <taxon>Lecanorales</taxon>
        <taxon>Lecanorineae</taxon>
        <taxon>Parmeliaceae</taxon>
        <taxon>Alectoria</taxon>
    </lineage>
</organism>
<comment type="similarity">
    <text evidence="8">Belongs to the two pore domain potassium channel (TC 1.A.1.8) family.</text>
</comment>
<evidence type="ECO:0000313" key="13">
    <source>
        <dbReference type="Proteomes" id="UP000664203"/>
    </source>
</evidence>
<feature type="transmembrane region" description="Helical" evidence="10">
    <location>
        <begin position="387"/>
        <end position="409"/>
    </location>
</feature>
<keyword evidence="13" id="KW-1185">Reference proteome</keyword>
<comment type="caution">
    <text evidence="12">The sequence shown here is derived from an EMBL/GenBank/DDBJ whole genome shotgun (WGS) entry which is preliminary data.</text>
</comment>
<evidence type="ECO:0000313" key="12">
    <source>
        <dbReference type="EMBL" id="CAF9912575.1"/>
    </source>
</evidence>
<evidence type="ECO:0000256" key="3">
    <source>
        <dbReference type="ARBA" id="ARBA00022692"/>
    </source>
</evidence>
<proteinExistence type="inferred from homology"/>
<feature type="transmembrane region" description="Helical" evidence="10">
    <location>
        <begin position="356"/>
        <end position="381"/>
    </location>
</feature>
<keyword evidence="2 8" id="KW-0813">Transport</keyword>
<comment type="subcellular location">
    <subcellularLocation>
        <location evidence="1">Membrane</location>
        <topology evidence="1">Multi-pass membrane protein</topology>
    </subcellularLocation>
</comment>
<dbReference type="InterPro" id="IPR013099">
    <property type="entry name" value="K_chnl_dom"/>
</dbReference>
<dbReference type="GO" id="GO:0005886">
    <property type="term" value="C:plasma membrane"/>
    <property type="evidence" value="ECO:0007669"/>
    <property type="project" value="TreeGrafter"/>
</dbReference>
<gene>
    <name evidence="12" type="primary">TOK1_2</name>
    <name evidence="12" type="ORF">ALECFALPRED_008213</name>
</gene>
<feature type="transmembrane region" description="Helical" evidence="10">
    <location>
        <begin position="126"/>
        <end position="147"/>
    </location>
</feature>
<keyword evidence="4 10" id="KW-1133">Transmembrane helix</keyword>
<feature type="transmembrane region" description="Helical" evidence="10">
    <location>
        <begin position="213"/>
        <end position="230"/>
    </location>
</feature>
<dbReference type="Gene3D" id="1.10.287.70">
    <property type="match status" value="2"/>
</dbReference>
<keyword evidence="5 8" id="KW-0406">Ion transport</keyword>
<dbReference type="GO" id="GO:0022841">
    <property type="term" value="F:potassium ion leak channel activity"/>
    <property type="evidence" value="ECO:0007669"/>
    <property type="project" value="TreeGrafter"/>
</dbReference>
<dbReference type="SUPFAM" id="SSF81324">
    <property type="entry name" value="Voltage-gated potassium channels"/>
    <property type="match status" value="2"/>
</dbReference>
<reference evidence="12" key="1">
    <citation type="submission" date="2021-03" db="EMBL/GenBank/DDBJ databases">
        <authorList>
            <person name="Tagirdzhanova G."/>
        </authorList>
    </citation>
    <scope>NUCLEOTIDE SEQUENCE</scope>
</reference>
<feature type="transmembrane region" description="Helical" evidence="10">
    <location>
        <begin position="49"/>
        <end position="73"/>
    </location>
</feature>
<evidence type="ECO:0000256" key="2">
    <source>
        <dbReference type="ARBA" id="ARBA00022448"/>
    </source>
</evidence>
<feature type="transmembrane region" description="Helical" evidence="10">
    <location>
        <begin position="264"/>
        <end position="287"/>
    </location>
</feature>
<dbReference type="OrthoDB" id="297496at2759"/>
<sequence>MFTKEAEAESANETSYKKRRDPLEYATKDEREAEDDFLAPARWWFITTLFPLIAGTFGPVGTAFSICALAQSWRIVADPSNTTEQQGLEVSNPSWLIVVNALSLGIAVITNLLMLTQMAEKIPYRVAAVFIIIGWWLSSALLLGLVAAAPSQLQLPAGQAFTWSQAYYYAILATGIYGVIGTMLAVTAYGVYRGRYATKFKLTTAQRTLMLQTVFLLGYLLAAAKVYSYIEGWTYLDSVYFEIVTVFTIGFGDYAPKTHLGRSLAFPMVIGGILFVGLIIGSIRTLVLQGGSTKVSRRMLEKARQRALESLDHENGTIRVGLFRKHDVGNSAATELRRRQQEFDTMRKVQHRARRVNQLLALGVSGGAWIGLWIIGSVVFWKAEQVYGGWSFFDAIWFTYISFLTVGYGDFEPTTQAAKTAFVFWALLALPTLTLLIGAIGDNLAEVINSTALKIAEAPWLAGTTLQRGAIKSKKGVGSKHMDTKPPGFMDEKHGPGVKVDHPHFGDDKAHADAAHSMAMDFHHAKGAEANQAEVRKHRDKARRYRGYLLFKAVKDVVTHLDASPPRRYKYDEWCWFLKILGEDENIPKNHRQLHAIKHEEERHGPGAEIGQGGFHGGKEGENEIVPWSWLGPRSPLMSSTSEPHWLLERLMSALETELYEKTVELERREVEDEGNGEKDEGMPRKEATPHHLEVRTSPLEMREDSAGEQA</sequence>
<feature type="transmembrane region" description="Helical" evidence="10">
    <location>
        <begin position="421"/>
        <end position="441"/>
    </location>
</feature>
<name>A0A8H3IE42_9LECA</name>
<dbReference type="EMBL" id="CAJPDR010000056">
    <property type="protein sequence ID" value="CAF9912575.1"/>
    <property type="molecule type" value="Genomic_DNA"/>
</dbReference>
<keyword evidence="7 8" id="KW-0407">Ion channel</keyword>
<evidence type="ECO:0000259" key="11">
    <source>
        <dbReference type="Pfam" id="PF07885"/>
    </source>
</evidence>
<dbReference type="InterPro" id="IPR003280">
    <property type="entry name" value="2pore_dom_K_chnl"/>
</dbReference>
<evidence type="ECO:0000256" key="9">
    <source>
        <dbReference type="SAM" id="MobiDB-lite"/>
    </source>
</evidence>
<keyword evidence="6 10" id="KW-0472">Membrane</keyword>
<evidence type="ECO:0000256" key="7">
    <source>
        <dbReference type="ARBA" id="ARBA00023303"/>
    </source>
</evidence>
<feature type="transmembrane region" description="Helical" evidence="10">
    <location>
        <begin position="93"/>
        <end position="114"/>
    </location>
</feature>
<evidence type="ECO:0000256" key="10">
    <source>
        <dbReference type="SAM" id="Phobius"/>
    </source>
</evidence>
<evidence type="ECO:0000256" key="5">
    <source>
        <dbReference type="ARBA" id="ARBA00023065"/>
    </source>
</evidence>
<dbReference type="Pfam" id="PF07885">
    <property type="entry name" value="Ion_trans_2"/>
    <property type="match status" value="2"/>
</dbReference>
<dbReference type="PANTHER" id="PTHR11003">
    <property type="entry name" value="POTASSIUM CHANNEL, SUBFAMILY K"/>
    <property type="match status" value="1"/>
</dbReference>
<feature type="domain" description="Potassium channel" evidence="11">
    <location>
        <begin position="215"/>
        <end position="287"/>
    </location>
</feature>
<dbReference type="PANTHER" id="PTHR11003:SF301">
    <property type="entry name" value="POTASSIUM CHANNEL PROTEIN"/>
    <property type="match status" value="1"/>
</dbReference>
<evidence type="ECO:0000256" key="1">
    <source>
        <dbReference type="ARBA" id="ARBA00004141"/>
    </source>
</evidence>
<feature type="region of interest" description="Disordered" evidence="9">
    <location>
        <begin position="1"/>
        <end position="22"/>
    </location>
</feature>
<keyword evidence="3 8" id="KW-0812">Transmembrane</keyword>
<dbReference type="GO" id="GO:0015271">
    <property type="term" value="F:outward rectifier potassium channel activity"/>
    <property type="evidence" value="ECO:0007669"/>
    <property type="project" value="TreeGrafter"/>
</dbReference>
<evidence type="ECO:0000256" key="4">
    <source>
        <dbReference type="ARBA" id="ARBA00022989"/>
    </source>
</evidence>
<dbReference type="GO" id="GO:0030322">
    <property type="term" value="P:stabilization of membrane potential"/>
    <property type="evidence" value="ECO:0007669"/>
    <property type="project" value="TreeGrafter"/>
</dbReference>
<evidence type="ECO:0000256" key="8">
    <source>
        <dbReference type="RuleBase" id="RU003857"/>
    </source>
</evidence>
<evidence type="ECO:0000256" key="6">
    <source>
        <dbReference type="ARBA" id="ARBA00023136"/>
    </source>
</evidence>
<dbReference type="Proteomes" id="UP000664203">
    <property type="component" value="Unassembled WGS sequence"/>
</dbReference>